<proteinExistence type="predicted"/>
<keyword evidence="2" id="KW-1185">Reference proteome</keyword>
<gene>
    <name evidence="1" type="ORF">OLEA9_A046245</name>
</gene>
<dbReference type="AlphaFoldDB" id="A0A8S0T8Z5"/>
<evidence type="ECO:0000313" key="2">
    <source>
        <dbReference type="Proteomes" id="UP000594638"/>
    </source>
</evidence>
<comment type="caution">
    <text evidence="1">The sequence shown here is derived from an EMBL/GenBank/DDBJ whole genome shotgun (WGS) entry which is preliminary data.</text>
</comment>
<dbReference type="EMBL" id="CACTIH010005672">
    <property type="protein sequence ID" value="CAA3000156.1"/>
    <property type="molecule type" value="Genomic_DNA"/>
</dbReference>
<protein>
    <submittedName>
        <fullName evidence="1">Uncharacterized protein</fullName>
    </submittedName>
</protein>
<dbReference type="Gramene" id="OE9A046245T1">
    <property type="protein sequence ID" value="OE9A046245C1"/>
    <property type="gene ID" value="OE9A046245"/>
</dbReference>
<sequence>MPESQATSWTFPAHCVPPRNARKLDCVPIVARTHPGHGKLLRNAWKSSYVPTVARTCLGHDLHTVLENCPEMLENQAASQLWPRRIPYMAYTPCLKSYLEMPESQATSWTFPALHAHKQPRNA</sequence>
<accession>A0A8S0T8Z5</accession>
<reference evidence="1 2" key="1">
    <citation type="submission" date="2019-12" db="EMBL/GenBank/DDBJ databases">
        <authorList>
            <person name="Alioto T."/>
            <person name="Alioto T."/>
            <person name="Gomez Garrido J."/>
        </authorList>
    </citation>
    <scope>NUCLEOTIDE SEQUENCE [LARGE SCALE GENOMIC DNA]</scope>
</reference>
<evidence type="ECO:0000313" key="1">
    <source>
        <dbReference type="EMBL" id="CAA3000156.1"/>
    </source>
</evidence>
<organism evidence="1 2">
    <name type="scientific">Olea europaea subsp. europaea</name>
    <dbReference type="NCBI Taxonomy" id="158383"/>
    <lineage>
        <taxon>Eukaryota</taxon>
        <taxon>Viridiplantae</taxon>
        <taxon>Streptophyta</taxon>
        <taxon>Embryophyta</taxon>
        <taxon>Tracheophyta</taxon>
        <taxon>Spermatophyta</taxon>
        <taxon>Magnoliopsida</taxon>
        <taxon>eudicotyledons</taxon>
        <taxon>Gunneridae</taxon>
        <taxon>Pentapetalae</taxon>
        <taxon>asterids</taxon>
        <taxon>lamiids</taxon>
        <taxon>Lamiales</taxon>
        <taxon>Oleaceae</taxon>
        <taxon>Oleeae</taxon>
        <taxon>Olea</taxon>
    </lineage>
</organism>
<name>A0A8S0T8Z5_OLEEU</name>
<dbReference type="Proteomes" id="UP000594638">
    <property type="component" value="Unassembled WGS sequence"/>
</dbReference>